<dbReference type="InterPro" id="IPR044077">
    <property type="entry name" value="Amylosucrase"/>
</dbReference>
<name>A0ABQ2L8K3_9PROT</name>
<accession>A0ABQ2L8K3</accession>
<gene>
    <name evidence="2" type="ORF">GCM10007972_05540</name>
</gene>
<keyword evidence="3" id="KW-1185">Reference proteome</keyword>
<dbReference type="Pfam" id="PF25839">
    <property type="entry name" value="Apionate_lact_C"/>
    <property type="match status" value="1"/>
</dbReference>
<dbReference type="Proteomes" id="UP000602381">
    <property type="component" value="Unassembled WGS sequence"/>
</dbReference>
<dbReference type="CDD" id="cd11324">
    <property type="entry name" value="AmyAc_Amylosucrase"/>
    <property type="match status" value="1"/>
</dbReference>
<sequence length="642" mass="71762">MSLQTTPERMQAADLDGIGLDDADKALFALRKQIFGPDADAALKALYGHRADFQDWLARFYDIAAQGLANRSAELRELDAKRVYTPDWFQKPHMLGYSAYADRFGGTLDGVRQRLSYLSDLGVTYLHLMPVTCPREGESDGGYAVADYERIDPRLGTMQDLEALASACRKHGISLVSDLALNHTADTHEWAQAARAGDPVYQGYYHCFPDRQVPDQYEQTLEDVFPASAPGNFTHIAEMDQWVWTTFYPYQWDLNYANPAVFGEILRIMLVLANRGVEVLRLDSVAFMWKRLGTDCRNQPQVHHLLRAFRALTRIAAPALALKAEAIVAPEHLTAYLGEGKYAGEECHLGYHNTLMVLLWSALAEGRAERLTEMLRRMPAPPANTSWITYIRCHDDIGWPVLDVDREAQGPSDHVRFLSDFYAGRVAGGFARGQSFQTGDDRAVHGSSGMLASLAGLEAALQESDETAIDLALARIRLLYSIIFAFGGIPLLYMGDELGMLNDYSYETDPLKAIDSRWLHRPDMDWKTAEMRHDSGSIAGRVYDMTRTLIACRADFPALHGDTPSRPLSGDNPHIFMMRRSGARGRLLLLANFAPNPQSVTIKAINAARFRFPLQDRLTGQTYEGSGDLVLGPYDTVWLEEV</sequence>
<dbReference type="InterPro" id="IPR017853">
    <property type="entry name" value="GH"/>
</dbReference>
<dbReference type="Gene3D" id="2.60.40.1180">
    <property type="entry name" value="Golgi alpha-mannosidase II"/>
    <property type="match status" value="1"/>
</dbReference>
<dbReference type="InterPro" id="IPR013780">
    <property type="entry name" value="Glyco_hydro_b"/>
</dbReference>
<proteinExistence type="predicted"/>
<dbReference type="SMART" id="SM00642">
    <property type="entry name" value="Aamy"/>
    <property type="match status" value="1"/>
</dbReference>
<dbReference type="PANTHER" id="PTHR10357">
    <property type="entry name" value="ALPHA-AMYLASE FAMILY MEMBER"/>
    <property type="match status" value="1"/>
</dbReference>
<evidence type="ECO:0000259" key="1">
    <source>
        <dbReference type="SMART" id="SM00642"/>
    </source>
</evidence>
<comment type="caution">
    <text evidence="2">The sequence shown here is derived from an EMBL/GenBank/DDBJ whole genome shotgun (WGS) entry which is preliminary data.</text>
</comment>
<dbReference type="RefSeq" id="WP_188873453.1">
    <property type="nucleotide sequence ID" value="NZ_BMOV01000002.1"/>
</dbReference>
<dbReference type="Gene3D" id="3.90.400.10">
    <property type="entry name" value="Oligo-1,6-glucosidase, Domain 2"/>
    <property type="match status" value="1"/>
</dbReference>
<dbReference type="SUPFAM" id="SSF51011">
    <property type="entry name" value="Glycosyl hydrolase domain"/>
    <property type="match status" value="1"/>
</dbReference>
<protein>
    <submittedName>
        <fullName evidence="2">Alpha-amlyase</fullName>
    </submittedName>
</protein>
<dbReference type="InterPro" id="IPR058789">
    <property type="entry name" value="ApnL_C"/>
</dbReference>
<feature type="domain" description="Glycosyl hydrolase family 13 catalytic" evidence="1">
    <location>
        <begin position="98"/>
        <end position="553"/>
    </location>
</feature>
<organism evidence="2 3">
    <name type="scientific">Iodidimonas muriae</name>
    <dbReference type="NCBI Taxonomy" id="261467"/>
    <lineage>
        <taxon>Bacteria</taxon>
        <taxon>Pseudomonadati</taxon>
        <taxon>Pseudomonadota</taxon>
        <taxon>Alphaproteobacteria</taxon>
        <taxon>Iodidimonadales</taxon>
        <taxon>Iodidimonadaceae</taxon>
        <taxon>Iodidimonas</taxon>
    </lineage>
</organism>
<dbReference type="SUPFAM" id="SSF51445">
    <property type="entry name" value="(Trans)glycosidases"/>
    <property type="match status" value="1"/>
</dbReference>
<evidence type="ECO:0000313" key="3">
    <source>
        <dbReference type="Proteomes" id="UP000602381"/>
    </source>
</evidence>
<dbReference type="EMBL" id="BMOV01000002">
    <property type="protein sequence ID" value="GGO06863.1"/>
    <property type="molecule type" value="Genomic_DNA"/>
</dbReference>
<dbReference type="Gene3D" id="1.10.1740.10">
    <property type="match status" value="1"/>
</dbReference>
<dbReference type="InterPro" id="IPR006047">
    <property type="entry name" value="GH13_cat_dom"/>
</dbReference>
<dbReference type="PANTHER" id="PTHR10357:SF213">
    <property type="entry name" value="ALPHA AMYLASE CATALYTIC REGION"/>
    <property type="match status" value="1"/>
</dbReference>
<reference evidence="3" key="1">
    <citation type="journal article" date="2019" name="Int. J. Syst. Evol. Microbiol.">
        <title>The Global Catalogue of Microorganisms (GCM) 10K type strain sequencing project: providing services to taxonomists for standard genome sequencing and annotation.</title>
        <authorList>
            <consortium name="The Broad Institute Genomics Platform"/>
            <consortium name="The Broad Institute Genome Sequencing Center for Infectious Disease"/>
            <person name="Wu L."/>
            <person name="Ma J."/>
        </authorList>
    </citation>
    <scope>NUCLEOTIDE SEQUENCE [LARGE SCALE GENOMIC DNA]</scope>
    <source>
        <strain evidence="3">JCM 17843</strain>
    </source>
</reference>
<evidence type="ECO:0000313" key="2">
    <source>
        <dbReference type="EMBL" id="GGO06863.1"/>
    </source>
</evidence>
<dbReference type="Pfam" id="PF00128">
    <property type="entry name" value="Alpha-amylase"/>
    <property type="match status" value="1"/>
</dbReference>
<dbReference type="InterPro" id="IPR045857">
    <property type="entry name" value="O16G_dom_2"/>
</dbReference>
<dbReference type="Gene3D" id="3.20.20.80">
    <property type="entry name" value="Glycosidases"/>
    <property type="match status" value="1"/>
</dbReference>